<dbReference type="SUPFAM" id="SSF49452">
    <property type="entry name" value="Starch-binding domain-like"/>
    <property type="match status" value="1"/>
</dbReference>
<dbReference type="InterPro" id="IPR013783">
    <property type="entry name" value="Ig-like_fold"/>
</dbReference>
<dbReference type="Gene3D" id="2.60.40.10">
    <property type="entry name" value="Immunoglobulins"/>
    <property type="match status" value="1"/>
</dbReference>
<dbReference type="PROSITE" id="PS51166">
    <property type="entry name" value="CBM20"/>
    <property type="match status" value="1"/>
</dbReference>
<dbReference type="GO" id="GO:2001070">
    <property type="term" value="F:starch binding"/>
    <property type="evidence" value="ECO:0007669"/>
    <property type="project" value="InterPro"/>
</dbReference>
<feature type="region of interest" description="Disordered" evidence="1">
    <location>
        <begin position="178"/>
        <end position="267"/>
    </location>
</feature>
<protein>
    <recommendedName>
        <fullName evidence="2">CBM20 domain-containing protein</fullName>
    </recommendedName>
</protein>
<proteinExistence type="predicted"/>
<dbReference type="EMBL" id="BRXU01000044">
    <property type="protein sequence ID" value="GLC61278.1"/>
    <property type="molecule type" value="Genomic_DNA"/>
</dbReference>
<dbReference type="Pfam" id="PF00686">
    <property type="entry name" value="CBM_20"/>
    <property type="match status" value="1"/>
</dbReference>
<comment type="caution">
    <text evidence="3">The sequence shown here is derived from an EMBL/GenBank/DDBJ whole genome shotgun (WGS) entry which is preliminary data.</text>
</comment>
<dbReference type="OrthoDB" id="549433at2759"/>
<reference evidence="3 4" key="1">
    <citation type="journal article" date="2023" name="Commun. Biol.">
        <title>Reorganization of the ancestral sex-determining regions during the evolution of trioecy in Pleodorina starrii.</title>
        <authorList>
            <person name="Takahashi K."/>
            <person name="Suzuki S."/>
            <person name="Kawai-Toyooka H."/>
            <person name="Yamamoto K."/>
            <person name="Hamaji T."/>
            <person name="Ootsuki R."/>
            <person name="Yamaguchi H."/>
            <person name="Kawachi M."/>
            <person name="Higashiyama T."/>
            <person name="Nozaki H."/>
        </authorList>
    </citation>
    <scope>NUCLEOTIDE SEQUENCE [LARGE SCALE GENOMIC DNA]</scope>
    <source>
        <strain evidence="3 4">NIES-4479</strain>
    </source>
</reference>
<dbReference type="InterPro" id="IPR013784">
    <property type="entry name" value="Carb-bd-like_fold"/>
</dbReference>
<dbReference type="PANTHER" id="PTHR15048:SF0">
    <property type="entry name" value="STARCH-BINDING DOMAIN-CONTAINING PROTEIN 1"/>
    <property type="match status" value="1"/>
</dbReference>
<dbReference type="AlphaFoldDB" id="A0A9W6C014"/>
<sequence length="394" mass="39650">MRSVSILPCRGGDATLLARVRATPELCGVLQRRGGHSAARRSGNSIPPFSFSISAWRTVRVGSALGEAPQVVSAPSVTIRIPYRVNFGEVLRVVGSSSLLGDWSADRGLQLTWTEGDVWTAELPISAGHYEFKCVVYDVNTNSVTRWEDGGNRVLNIPSEPGTWDVSCQWGATADMAQAFTPAPPPPPPPPAVGPEATPAEAAASEGHAAAATSSEEPQAAMAWEPAAEASQPEAATSTRDPAAASTAPADASRQANADADAAPSVASSSGAGGAVMLLLATCAAGAMVAAALLAPGGLESSALGGGPGPAVSSSLAKSSLAQVQSRLAALAGQVEAVQPAVAAQMASVTDGLAALQPRMRAYVQDQASRASAAAADAVGGTVEVGSRIATRQG</sequence>
<accession>A0A9W6C014</accession>
<keyword evidence="4" id="KW-1185">Reference proteome</keyword>
<dbReference type="CDD" id="cd05467">
    <property type="entry name" value="CBM20"/>
    <property type="match status" value="1"/>
</dbReference>
<dbReference type="InterPro" id="IPR002044">
    <property type="entry name" value="CBM20"/>
</dbReference>
<feature type="domain" description="CBM20" evidence="2">
    <location>
        <begin position="69"/>
        <end position="172"/>
    </location>
</feature>
<feature type="compositionally biased region" description="Pro residues" evidence="1">
    <location>
        <begin position="182"/>
        <end position="193"/>
    </location>
</feature>
<feature type="compositionally biased region" description="Low complexity" evidence="1">
    <location>
        <begin position="194"/>
        <end position="267"/>
    </location>
</feature>
<evidence type="ECO:0000256" key="1">
    <source>
        <dbReference type="SAM" id="MobiDB-lite"/>
    </source>
</evidence>
<evidence type="ECO:0000313" key="3">
    <source>
        <dbReference type="EMBL" id="GLC61278.1"/>
    </source>
</evidence>
<dbReference type="GO" id="GO:0016020">
    <property type="term" value="C:membrane"/>
    <property type="evidence" value="ECO:0007669"/>
    <property type="project" value="TreeGrafter"/>
</dbReference>
<organism evidence="3 4">
    <name type="scientific">Pleodorina starrii</name>
    <dbReference type="NCBI Taxonomy" id="330485"/>
    <lineage>
        <taxon>Eukaryota</taxon>
        <taxon>Viridiplantae</taxon>
        <taxon>Chlorophyta</taxon>
        <taxon>core chlorophytes</taxon>
        <taxon>Chlorophyceae</taxon>
        <taxon>CS clade</taxon>
        <taxon>Chlamydomonadales</taxon>
        <taxon>Volvocaceae</taxon>
        <taxon>Pleodorina</taxon>
    </lineage>
</organism>
<gene>
    <name evidence="3" type="primary">PLEST009426</name>
    <name evidence="3" type="ORF">PLESTB_001738900</name>
</gene>
<dbReference type="Proteomes" id="UP001165080">
    <property type="component" value="Unassembled WGS sequence"/>
</dbReference>
<evidence type="ECO:0000313" key="4">
    <source>
        <dbReference type="Proteomes" id="UP001165080"/>
    </source>
</evidence>
<name>A0A9W6C014_9CHLO</name>
<evidence type="ECO:0000259" key="2">
    <source>
        <dbReference type="PROSITE" id="PS51166"/>
    </source>
</evidence>
<dbReference type="SMART" id="SM01065">
    <property type="entry name" value="CBM_2"/>
    <property type="match status" value="1"/>
</dbReference>
<dbReference type="PANTHER" id="PTHR15048">
    <property type="entry name" value="STARCH-BINDING DOMAIN-CONTAINING PROTEIN 1"/>
    <property type="match status" value="1"/>
</dbReference>